<dbReference type="SUPFAM" id="SSF48452">
    <property type="entry name" value="TPR-like"/>
    <property type="match status" value="1"/>
</dbReference>
<dbReference type="InterPro" id="IPR019734">
    <property type="entry name" value="TPR_rpt"/>
</dbReference>
<dbReference type="AlphaFoldDB" id="A0A495M6Z9"/>
<dbReference type="OrthoDB" id="672063at2"/>
<evidence type="ECO:0000256" key="1">
    <source>
        <dbReference type="PROSITE-ProRule" id="PRU00339"/>
    </source>
</evidence>
<feature type="repeat" description="TPR" evidence="1">
    <location>
        <begin position="127"/>
        <end position="160"/>
    </location>
</feature>
<gene>
    <name evidence="2" type="ORF">CLV94_2396</name>
</gene>
<dbReference type="EMBL" id="RBLC01000003">
    <property type="protein sequence ID" value="RKS21761.1"/>
    <property type="molecule type" value="Genomic_DNA"/>
</dbReference>
<dbReference type="Gene3D" id="1.25.40.10">
    <property type="entry name" value="Tetratricopeptide repeat domain"/>
    <property type="match status" value="1"/>
</dbReference>
<evidence type="ECO:0000313" key="2">
    <source>
        <dbReference type="EMBL" id="RKS21761.1"/>
    </source>
</evidence>
<protein>
    <submittedName>
        <fullName evidence="2">Tetratricopeptide repeat protein</fullName>
    </submittedName>
</protein>
<sequence>MKHIFTLLILVSTFNIFAQEKLSFDKRFVQSEDKWIAFEPDSLNSYHFGFIYIDSQAGLTLNYEGSFTIDNNGKFILKKRDAETSIKYRLEANNTLVAFIPESKFSELNIKKTPDWLKPYKEGENSIERLYNWGYRYNGWNECEKALEFLEKAKKINPNHKGLRVELAFSYNCLKRYQDAINILEDAIKSEPLDAYVNKELIYAQVKIGKLKEAENTCKKVVRDCPDKTYNAENAYNILQAYYLKKEVEKFKNWLAESSSYLLSEERFKNLVEKMKTELKI</sequence>
<keyword evidence="1" id="KW-0802">TPR repeat</keyword>
<dbReference type="Pfam" id="PF14559">
    <property type="entry name" value="TPR_19"/>
    <property type="match status" value="1"/>
</dbReference>
<proteinExistence type="predicted"/>
<evidence type="ECO:0000313" key="3">
    <source>
        <dbReference type="Proteomes" id="UP000277579"/>
    </source>
</evidence>
<dbReference type="RefSeq" id="WP_121376705.1">
    <property type="nucleotide sequence ID" value="NZ_RBLC01000003.1"/>
</dbReference>
<organism evidence="2 3">
    <name type="scientific">Flavobacterium endophyticum</name>
    <dbReference type="NCBI Taxonomy" id="1540163"/>
    <lineage>
        <taxon>Bacteria</taxon>
        <taxon>Pseudomonadati</taxon>
        <taxon>Bacteroidota</taxon>
        <taxon>Flavobacteriia</taxon>
        <taxon>Flavobacteriales</taxon>
        <taxon>Flavobacteriaceae</taxon>
        <taxon>Flavobacterium</taxon>
    </lineage>
</organism>
<dbReference type="PROSITE" id="PS50005">
    <property type="entry name" value="TPR"/>
    <property type="match status" value="1"/>
</dbReference>
<accession>A0A495M6Z9</accession>
<dbReference type="Proteomes" id="UP000277579">
    <property type="component" value="Unassembled WGS sequence"/>
</dbReference>
<name>A0A495M6Z9_9FLAO</name>
<comment type="caution">
    <text evidence="2">The sequence shown here is derived from an EMBL/GenBank/DDBJ whole genome shotgun (WGS) entry which is preliminary data.</text>
</comment>
<keyword evidence="3" id="KW-1185">Reference proteome</keyword>
<reference evidence="2 3" key="1">
    <citation type="submission" date="2018-10" db="EMBL/GenBank/DDBJ databases">
        <title>Genomic Encyclopedia of Archaeal and Bacterial Type Strains, Phase II (KMG-II): from individual species to whole genera.</title>
        <authorList>
            <person name="Goeker M."/>
        </authorList>
    </citation>
    <scope>NUCLEOTIDE SEQUENCE [LARGE SCALE GENOMIC DNA]</scope>
    <source>
        <strain evidence="2 3">DSM 29537</strain>
    </source>
</reference>
<dbReference type="InterPro" id="IPR011990">
    <property type="entry name" value="TPR-like_helical_dom_sf"/>
</dbReference>